<keyword evidence="8" id="KW-1185">Reference proteome</keyword>
<evidence type="ECO:0000256" key="3">
    <source>
        <dbReference type="ARBA" id="ARBA00022598"/>
    </source>
</evidence>
<evidence type="ECO:0000256" key="5">
    <source>
        <dbReference type="SAM" id="Phobius"/>
    </source>
</evidence>
<feature type="domain" description="AMP-dependent synthetase/ligase" evidence="6">
    <location>
        <begin position="28"/>
        <end position="398"/>
    </location>
</feature>
<keyword evidence="5" id="KW-1133">Transmembrane helix</keyword>
<evidence type="ECO:0000259" key="6">
    <source>
        <dbReference type="Pfam" id="PF00501"/>
    </source>
</evidence>
<dbReference type="InterPro" id="IPR042099">
    <property type="entry name" value="ANL_N_sf"/>
</dbReference>
<evidence type="ECO:0000256" key="4">
    <source>
        <dbReference type="ARBA" id="ARBA00023140"/>
    </source>
</evidence>
<dbReference type="EMBL" id="CATQJL010000112">
    <property type="protein sequence ID" value="CAJ0593522.1"/>
    <property type="molecule type" value="Genomic_DNA"/>
</dbReference>
<dbReference type="AlphaFoldDB" id="A0AA36DV37"/>
<keyword evidence="5" id="KW-0812">Transmembrane</keyword>
<evidence type="ECO:0000256" key="2">
    <source>
        <dbReference type="ARBA" id="ARBA00006432"/>
    </source>
</evidence>
<comment type="caution">
    <text evidence="7">The sequence shown here is derived from an EMBL/GenBank/DDBJ whole genome shotgun (WGS) entry which is preliminary data.</text>
</comment>
<dbReference type="SUPFAM" id="SSF56801">
    <property type="entry name" value="Acetyl-CoA synthetase-like"/>
    <property type="match status" value="1"/>
</dbReference>
<evidence type="ECO:0000313" key="8">
    <source>
        <dbReference type="Proteomes" id="UP001176961"/>
    </source>
</evidence>
<dbReference type="GO" id="GO:0016405">
    <property type="term" value="F:CoA-ligase activity"/>
    <property type="evidence" value="ECO:0007669"/>
    <property type="project" value="TreeGrafter"/>
</dbReference>
<keyword evidence="5" id="KW-0472">Membrane</keyword>
<evidence type="ECO:0000313" key="7">
    <source>
        <dbReference type="EMBL" id="CAJ0593522.1"/>
    </source>
</evidence>
<dbReference type="InterPro" id="IPR000873">
    <property type="entry name" value="AMP-dep_synth/lig_dom"/>
</dbReference>
<dbReference type="InterPro" id="IPR020845">
    <property type="entry name" value="AMP-binding_CS"/>
</dbReference>
<dbReference type="Pfam" id="PF00501">
    <property type="entry name" value="AMP-binding"/>
    <property type="match status" value="1"/>
</dbReference>
<dbReference type="GO" id="GO:0005777">
    <property type="term" value="C:peroxisome"/>
    <property type="evidence" value="ECO:0007669"/>
    <property type="project" value="UniProtKB-SubCell"/>
</dbReference>
<accession>A0AA36DV37</accession>
<keyword evidence="3" id="KW-0436">Ligase</keyword>
<sequence>MSAKSDVPLVKFPSEEKSFTRAFLGFVKNYEAKLAFIDPETNERLAFWDLENIVNQMKFHLDKLEVSSGKIVATLCGNSIDFILMCLAVVDLGAAILPINPASTVFEIEKYLLTCKVDHVIIETAYEEKMRKALARQEKFSKITVVNLKDLRGLREDEDIPKEKKEIELSGEETAFILFSSGTTGPPKAICHSHRSMLASLAQVIATTLTKSKFPFPSLLGDKMWHGVLPYFHAGGLVTVFVMLLEGVTLVINKKFTPATFLRILTEHKITFLSIVPTILDFLNNHPAVDAYDLSALKRVFFLINNLYIFVGAASSKESQLVALKKRLPNVEVLQMYGLTEAGLLIFMSPIGNTRLSSVGRPMPGVEAVVIGENKECLECNEVGELALRSPSMMVGYYDHSE</sequence>
<protein>
    <recommendedName>
        <fullName evidence="6">AMP-dependent synthetase/ligase domain-containing protein</fullName>
    </recommendedName>
</protein>
<comment type="similarity">
    <text evidence="2">Belongs to the ATP-dependent AMP-binding enzyme family.</text>
</comment>
<keyword evidence="4" id="KW-0576">Peroxisome</keyword>
<dbReference type="Proteomes" id="UP001176961">
    <property type="component" value="Unassembled WGS sequence"/>
</dbReference>
<comment type="subcellular location">
    <subcellularLocation>
        <location evidence="1">Peroxisome</location>
    </subcellularLocation>
</comment>
<gene>
    <name evidence="7" type="ORF">CYNAS_LOCUS5505</name>
</gene>
<dbReference type="PANTHER" id="PTHR24096:SF149">
    <property type="entry name" value="AMP-BINDING DOMAIN-CONTAINING PROTEIN-RELATED"/>
    <property type="match status" value="1"/>
</dbReference>
<proteinExistence type="inferred from homology"/>
<dbReference type="Gene3D" id="3.40.50.12780">
    <property type="entry name" value="N-terminal domain of ligase-like"/>
    <property type="match status" value="1"/>
</dbReference>
<reference evidence="7" key="1">
    <citation type="submission" date="2023-07" db="EMBL/GenBank/DDBJ databases">
        <authorList>
            <consortium name="CYATHOMIX"/>
        </authorList>
    </citation>
    <scope>NUCLEOTIDE SEQUENCE</scope>
    <source>
        <strain evidence="7">N/A</strain>
    </source>
</reference>
<evidence type="ECO:0000256" key="1">
    <source>
        <dbReference type="ARBA" id="ARBA00004275"/>
    </source>
</evidence>
<name>A0AA36DV37_CYLNA</name>
<organism evidence="7 8">
    <name type="scientific">Cylicocyclus nassatus</name>
    <name type="common">Nematode worm</name>
    <dbReference type="NCBI Taxonomy" id="53992"/>
    <lineage>
        <taxon>Eukaryota</taxon>
        <taxon>Metazoa</taxon>
        <taxon>Ecdysozoa</taxon>
        <taxon>Nematoda</taxon>
        <taxon>Chromadorea</taxon>
        <taxon>Rhabditida</taxon>
        <taxon>Rhabditina</taxon>
        <taxon>Rhabditomorpha</taxon>
        <taxon>Strongyloidea</taxon>
        <taxon>Strongylidae</taxon>
        <taxon>Cylicocyclus</taxon>
    </lineage>
</organism>
<dbReference type="PANTHER" id="PTHR24096">
    <property type="entry name" value="LONG-CHAIN-FATTY-ACID--COA LIGASE"/>
    <property type="match status" value="1"/>
</dbReference>
<dbReference type="PROSITE" id="PS00455">
    <property type="entry name" value="AMP_BINDING"/>
    <property type="match status" value="1"/>
</dbReference>
<feature type="transmembrane region" description="Helical" evidence="5">
    <location>
        <begin position="231"/>
        <end position="253"/>
    </location>
</feature>